<reference evidence="1 2" key="1">
    <citation type="journal article" date="2015" name="Viruses">
        <title>The complete sequence of the first Spodoptera frugiperda Betabaculovirus genome: a natural multiple recombinant virus.</title>
        <authorList>
            <person name="Cuartas P.E."/>
            <person name="Barrera G.P."/>
            <person name="Belaich M.N."/>
            <person name="Barreto E."/>
            <person name="Ghiringhelli P.D."/>
            <person name="Villamizar L.F."/>
        </authorList>
    </citation>
    <scope>NUCLEOTIDE SEQUENCE [LARGE SCALE GENOMIC DNA]</scope>
    <source>
        <strain evidence="1">VG008</strain>
    </source>
</reference>
<protein>
    <submittedName>
        <fullName evidence="1">ORF098</fullName>
    </submittedName>
</protein>
<evidence type="ECO:0000313" key="1">
    <source>
        <dbReference type="EMBL" id="AJK91759.1"/>
    </source>
</evidence>
<dbReference type="Proteomes" id="UP000201335">
    <property type="component" value="Segment"/>
</dbReference>
<dbReference type="GeneID" id="23632100"/>
<proteinExistence type="predicted"/>
<name>A0A0C5AS62_9BBAC</name>
<evidence type="ECO:0000313" key="2">
    <source>
        <dbReference type="Proteomes" id="UP000201335"/>
    </source>
</evidence>
<accession>A0A0C5AS62</accession>
<dbReference type="RefSeq" id="YP_009121883.1">
    <property type="nucleotide sequence ID" value="NC_026511.1"/>
</dbReference>
<sequence>MNLLQICMEHIASNFECDKVAQYQFFELQKYQLPNRNIYYLTQYGKIGYVDFNIIHKDLPKYSTVIKTWKRMVFKSILWDVLVNNNTKNQIMEKQTNISYVAIAIGRCDFCTLVLLYMDKNNQPYYLPIHDVPGWWTYNVNIIVFHDFRNDYHFFSRNIEEEDNPLLFGINVKCDDDNDPIKYLCDMYTGCFIYLNTY</sequence>
<organism evidence="1 2">
    <name type="scientific">Spodoptera frugiperda granulovirus</name>
    <dbReference type="NCBI Taxonomy" id="307454"/>
    <lineage>
        <taxon>Viruses</taxon>
        <taxon>Viruses incertae sedis</taxon>
        <taxon>Naldaviricetes</taxon>
        <taxon>Lefavirales</taxon>
        <taxon>Baculoviridae</taxon>
        <taxon>Betabaculovirus</taxon>
        <taxon>Betabaculovirus spofrugiperdae</taxon>
    </lineage>
</organism>
<keyword evidence="2" id="KW-1185">Reference proteome</keyword>
<dbReference type="KEGG" id="vg:23632100"/>
<dbReference type="EMBL" id="KM371112">
    <property type="protein sequence ID" value="AJK91759.1"/>
    <property type="molecule type" value="Genomic_DNA"/>
</dbReference>